<evidence type="ECO:0000313" key="1">
    <source>
        <dbReference type="EMBL" id="KAF6746656.1"/>
    </source>
</evidence>
<accession>A0A8H6HJ34</accession>
<keyword evidence="2" id="KW-1185">Reference proteome</keyword>
<proteinExistence type="predicted"/>
<gene>
    <name evidence="1" type="ORF">DFP72DRAFT_1175518</name>
</gene>
<dbReference type="EMBL" id="JACGCI010000090">
    <property type="protein sequence ID" value="KAF6746656.1"/>
    <property type="molecule type" value="Genomic_DNA"/>
</dbReference>
<comment type="caution">
    <text evidence="1">The sequence shown here is derived from an EMBL/GenBank/DDBJ whole genome shotgun (WGS) entry which is preliminary data.</text>
</comment>
<organism evidence="1 2">
    <name type="scientific">Ephemerocybe angulata</name>
    <dbReference type="NCBI Taxonomy" id="980116"/>
    <lineage>
        <taxon>Eukaryota</taxon>
        <taxon>Fungi</taxon>
        <taxon>Dikarya</taxon>
        <taxon>Basidiomycota</taxon>
        <taxon>Agaricomycotina</taxon>
        <taxon>Agaricomycetes</taxon>
        <taxon>Agaricomycetidae</taxon>
        <taxon>Agaricales</taxon>
        <taxon>Agaricineae</taxon>
        <taxon>Psathyrellaceae</taxon>
        <taxon>Ephemerocybe</taxon>
    </lineage>
</organism>
<sequence>MSATPTEDARTLAQDPPLPENLIVLQHREHKVVVEKPRVKVYDGLRELANEHFPYLMEGVTDVTLWTTDVPGFPGELIQISKAAWPALETRMRRIIVKGSSDDVSRVEKSG</sequence>
<protein>
    <submittedName>
        <fullName evidence="1">Uncharacterized protein</fullName>
    </submittedName>
</protein>
<name>A0A8H6HJ34_9AGAR</name>
<dbReference type="Proteomes" id="UP000521943">
    <property type="component" value="Unassembled WGS sequence"/>
</dbReference>
<dbReference type="AlphaFoldDB" id="A0A8H6HJ34"/>
<reference evidence="1 2" key="1">
    <citation type="submission" date="2020-07" db="EMBL/GenBank/DDBJ databases">
        <title>Comparative genomics of pyrophilous fungi reveals a link between fire events and developmental genes.</title>
        <authorList>
            <consortium name="DOE Joint Genome Institute"/>
            <person name="Steindorff A.S."/>
            <person name="Carver A."/>
            <person name="Calhoun S."/>
            <person name="Stillman K."/>
            <person name="Liu H."/>
            <person name="Lipzen A."/>
            <person name="Pangilinan J."/>
            <person name="Labutti K."/>
            <person name="Bruns T.D."/>
            <person name="Grigoriev I.V."/>
        </authorList>
    </citation>
    <scope>NUCLEOTIDE SEQUENCE [LARGE SCALE GENOMIC DNA]</scope>
    <source>
        <strain evidence="1 2">CBS 144469</strain>
    </source>
</reference>
<evidence type="ECO:0000313" key="2">
    <source>
        <dbReference type="Proteomes" id="UP000521943"/>
    </source>
</evidence>